<dbReference type="PANTHER" id="PTHR13710">
    <property type="entry name" value="DNA HELICASE RECQ FAMILY MEMBER"/>
    <property type="match status" value="1"/>
</dbReference>
<dbReference type="GO" id="GO:0005694">
    <property type="term" value="C:chromosome"/>
    <property type="evidence" value="ECO:0007669"/>
    <property type="project" value="TreeGrafter"/>
</dbReference>
<keyword evidence="12" id="KW-1185">Reference proteome</keyword>
<evidence type="ECO:0000313" key="12">
    <source>
        <dbReference type="Proteomes" id="UP000001861"/>
    </source>
</evidence>
<evidence type="ECO:0000256" key="4">
    <source>
        <dbReference type="ARBA" id="ARBA00023125"/>
    </source>
</evidence>
<proteinExistence type="inferred from homology"/>
<comment type="caution">
    <text evidence="11">The sequence shown here is derived from an EMBL/GenBank/DDBJ whole genome shotgun (WGS) entry which is preliminary data.</text>
</comment>
<dbReference type="PROSITE" id="PS51192">
    <property type="entry name" value="HELICASE_ATP_BIND_1"/>
    <property type="match status" value="1"/>
</dbReference>
<keyword evidence="5" id="KW-0413">Isomerase</keyword>
<feature type="domain" description="Helicase ATP-binding" evidence="9">
    <location>
        <begin position="73"/>
        <end position="246"/>
    </location>
</feature>
<protein>
    <recommendedName>
        <fullName evidence="7">DNA 3'-5' helicase</fullName>
        <ecNumber evidence="7">5.6.2.4</ecNumber>
    </recommendedName>
</protein>
<sequence length="538" mass="60458">MYSEGEAPRRHDAARLDILPPNWTRLFDSSSIFGPRNMGQSPTKTIPTVEQIRKRVQDLWNIRPCLWQIEVVQAILERDGDIVSVAGTGMGKTLTFWMPILFSAPGSVQIIVTPLNLLGQQQVATAEKLGLKAVFVCGDSAPTINWHDVATGVYQVLVINPELLMRPGGGFEKIARLPSFRQRIISLIFDEGHCISTWSSFRHEYKHIGNLSYILPADIPRVITTATLPDTTLDDIKKTLHLGSRRLKLFHFSIDRPNINITIKKIQSDLNTFEDLRFVLNGYVPGKSAPKATFAVFFDNIPESIAARDALLKHLSPEDFDKILWFNSEMSGTFKTEHVEALRTGKLWGILTTESFGVGLDLPNIDLVGQWRATCSITALWQRFGRAGRDRSKEATAVFLVEKEYFDDEKKRKEAKRLARLQKKNKKARNNPATIPGSVTFIQEGQSNSSSSSESDDELPQITTPAPSTSAQPGRKRKKPERVIEPEMDELINAKQRKYPCVRIPILKAFKDNRAGGSRNSGFMEKILRLAVALPELR</sequence>
<dbReference type="SMART" id="SM00487">
    <property type="entry name" value="DEXDc"/>
    <property type="match status" value="1"/>
</dbReference>
<name>A8P8F3_COPC7</name>
<evidence type="ECO:0000256" key="6">
    <source>
        <dbReference type="ARBA" id="ARBA00034617"/>
    </source>
</evidence>
<dbReference type="InterPro" id="IPR027417">
    <property type="entry name" value="P-loop_NTPase"/>
</dbReference>
<dbReference type="InterPro" id="IPR011545">
    <property type="entry name" value="DEAD/DEAH_box_helicase_dom"/>
</dbReference>
<dbReference type="SUPFAM" id="SSF52540">
    <property type="entry name" value="P-loop containing nucleoside triphosphate hydrolases"/>
    <property type="match status" value="1"/>
</dbReference>
<dbReference type="GO" id="GO:0009378">
    <property type="term" value="F:four-way junction helicase activity"/>
    <property type="evidence" value="ECO:0007669"/>
    <property type="project" value="TreeGrafter"/>
</dbReference>
<dbReference type="GO" id="GO:0005737">
    <property type="term" value="C:cytoplasm"/>
    <property type="evidence" value="ECO:0007669"/>
    <property type="project" value="TreeGrafter"/>
</dbReference>
<dbReference type="OrthoDB" id="10261556at2759"/>
<dbReference type="eggNOG" id="KOG0351">
    <property type="taxonomic scope" value="Eukaryota"/>
</dbReference>
<dbReference type="SMART" id="SM00490">
    <property type="entry name" value="HELICc"/>
    <property type="match status" value="1"/>
</dbReference>
<dbReference type="KEGG" id="cci:CC1G_12869"/>
<dbReference type="VEuPathDB" id="FungiDB:CC1G_12869"/>
<dbReference type="GeneID" id="6016178"/>
<evidence type="ECO:0000256" key="5">
    <source>
        <dbReference type="ARBA" id="ARBA00023235"/>
    </source>
</evidence>
<evidence type="ECO:0000256" key="2">
    <source>
        <dbReference type="ARBA" id="ARBA00022741"/>
    </source>
</evidence>
<dbReference type="Pfam" id="PF00271">
    <property type="entry name" value="Helicase_C"/>
    <property type="match status" value="1"/>
</dbReference>
<evidence type="ECO:0000256" key="7">
    <source>
        <dbReference type="ARBA" id="ARBA00034808"/>
    </source>
</evidence>
<feature type="domain" description="Helicase C-terminal" evidence="10">
    <location>
        <begin position="258"/>
        <end position="443"/>
    </location>
</feature>
<dbReference type="RefSeq" id="XP_001839558.2">
    <property type="nucleotide sequence ID" value="XM_001839506.2"/>
</dbReference>
<evidence type="ECO:0000313" key="11">
    <source>
        <dbReference type="EMBL" id="EAU82260.2"/>
    </source>
</evidence>
<keyword evidence="4" id="KW-0238">DNA-binding</keyword>
<dbReference type="Proteomes" id="UP000001861">
    <property type="component" value="Unassembled WGS sequence"/>
</dbReference>
<evidence type="ECO:0000256" key="8">
    <source>
        <dbReference type="SAM" id="MobiDB-lite"/>
    </source>
</evidence>
<dbReference type="EC" id="5.6.2.4" evidence="7"/>
<organism evidence="11 12">
    <name type="scientific">Coprinopsis cinerea (strain Okayama-7 / 130 / ATCC MYA-4618 / FGSC 9003)</name>
    <name type="common">Inky cap fungus</name>
    <name type="synonym">Hormographiella aspergillata</name>
    <dbReference type="NCBI Taxonomy" id="240176"/>
    <lineage>
        <taxon>Eukaryota</taxon>
        <taxon>Fungi</taxon>
        <taxon>Dikarya</taxon>
        <taxon>Basidiomycota</taxon>
        <taxon>Agaricomycotina</taxon>
        <taxon>Agaricomycetes</taxon>
        <taxon>Agaricomycetidae</taxon>
        <taxon>Agaricales</taxon>
        <taxon>Agaricineae</taxon>
        <taxon>Psathyrellaceae</taxon>
        <taxon>Coprinopsis</taxon>
    </lineage>
</organism>
<dbReference type="EMBL" id="AACS02000005">
    <property type="protein sequence ID" value="EAU82260.2"/>
    <property type="molecule type" value="Genomic_DNA"/>
</dbReference>
<dbReference type="InterPro" id="IPR014001">
    <property type="entry name" value="Helicase_ATP-bd"/>
</dbReference>
<reference evidence="11 12" key="1">
    <citation type="journal article" date="2010" name="Proc. Natl. Acad. Sci. U.S.A.">
        <title>Insights into evolution of multicellular fungi from the assembled chromosomes of the mushroom Coprinopsis cinerea (Coprinus cinereus).</title>
        <authorList>
            <person name="Stajich J.E."/>
            <person name="Wilke S.K."/>
            <person name="Ahren D."/>
            <person name="Au C.H."/>
            <person name="Birren B.W."/>
            <person name="Borodovsky M."/>
            <person name="Burns C."/>
            <person name="Canback B."/>
            <person name="Casselton L.A."/>
            <person name="Cheng C.K."/>
            <person name="Deng J."/>
            <person name="Dietrich F.S."/>
            <person name="Fargo D.C."/>
            <person name="Farman M.L."/>
            <person name="Gathman A.C."/>
            <person name="Goldberg J."/>
            <person name="Guigo R."/>
            <person name="Hoegger P.J."/>
            <person name="Hooker J.B."/>
            <person name="Huggins A."/>
            <person name="James T.Y."/>
            <person name="Kamada T."/>
            <person name="Kilaru S."/>
            <person name="Kodira C."/>
            <person name="Kues U."/>
            <person name="Kupfer D."/>
            <person name="Kwan H.S."/>
            <person name="Lomsadze A."/>
            <person name="Li W."/>
            <person name="Lilly W.W."/>
            <person name="Ma L.J."/>
            <person name="Mackey A.J."/>
            <person name="Manning G."/>
            <person name="Martin F."/>
            <person name="Muraguchi H."/>
            <person name="Natvig D.O."/>
            <person name="Palmerini H."/>
            <person name="Ramesh M.A."/>
            <person name="Rehmeyer C.J."/>
            <person name="Roe B.A."/>
            <person name="Shenoy N."/>
            <person name="Stanke M."/>
            <person name="Ter-Hovhannisyan V."/>
            <person name="Tunlid A."/>
            <person name="Velagapudi R."/>
            <person name="Vision T.J."/>
            <person name="Zeng Q."/>
            <person name="Zolan M.E."/>
            <person name="Pukkila P.J."/>
        </authorList>
    </citation>
    <scope>NUCLEOTIDE SEQUENCE [LARGE SCALE GENOMIC DNA]</scope>
    <source>
        <strain evidence="12">Okayama-7 / 130 / ATCC MYA-4618 / FGSC 9003</strain>
    </source>
</reference>
<dbReference type="STRING" id="240176.A8P8F3"/>
<dbReference type="GO" id="GO:0003677">
    <property type="term" value="F:DNA binding"/>
    <property type="evidence" value="ECO:0007669"/>
    <property type="project" value="UniProtKB-KW"/>
</dbReference>
<dbReference type="Pfam" id="PF00270">
    <property type="entry name" value="DEAD"/>
    <property type="match status" value="1"/>
</dbReference>
<gene>
    <name evidence="11" type="ORF">CC1G_12869</name>
</gene>
<evidence type="ECO:0000259" key="9">
    <source>
        <dbReference type="PROSITE" id="PS51192"/>
    </source>
</evidence>
<dbReference type="PROSITE" id="PS51194">
    <property type="entry name" value="HELICASE_CTER"/>
    <property type="match status" value="1"/>
</dbReference>
<evidence type="ECO:0000256" key="3">
    <source>
        <dbReference type="ARBA" id="ARBA00022840"/>
    </source>
</evidence>
<comment type="catalytic activity">
    <reaction evidence="6">
        <text>Couples ATP hydrolysis with the unwinding of duplex DNA by translocating in the 3'-5' direction.</text>
        <dbReference type="EC" id="5.6.2.4"/>
    </reaction>
</comment>
<keyword evidence="3" id="KW-0067">ATP-binding</keyword>
<evidence type="ECO:0000256" key="1">
    <source>
        <dbReference type="ARBA" id="ARBA00005446"/>
    </source>
</evidence>
<dbReference type="GO" id="GO:0043138">
    <property type="term" value="F:3'-5' DNA helicase activity"/>
    <property type="evidence" value="ECO:0007669"/>
    <property type="project" value="UniProtKB-EC"/>
</dbReference>
<evidence type="ECO:0000259" key="10">
    <source>
        <dbReference type="PROSITE" id="PS51194"/>
    </source>
</evidence>
<dbReference type="GO" id="GO:0000724">
    <property type="term" value="P:double-strand break repair via homologous recombination"/>
    <property type="evidence" value="ECO:0007669"/>
    <property type="project" value="TreeGrafter"/>
</dbReference>
<feature type="region of interest" description="Disordered" evidence="8">
    <location>
        <begin position="443"/>
        <end position="484"/>
    </location>
</feature>
<dbReference type="GO" id="GO:0005524">
    <property type="term" value="F:ATP binding"/>
    <property type="evidence" value="ECO:0007669"/>
    <property type="project" value="UniProtKB-KW"/>
</dbReference>
<accession>A8P8F3</accession>
<dbReference type="HOGENOM" id="CLU_001103_19_0_1"/>
<dbReference type="PANTHER" id="PTHR13710:SF105">
    <property type="entry name" value="ATP-DEPENDENT DNA HELICASE Q1"/>
    <property type="match status" value="1"/>
</dbReference>
<dbReference type="OMA" id="LLFNSYH"/>
<keyword evidence="2" id="KW-0547">Nucleotide-binding</keyword>
<dbReference type="AlphaFoldDB" id="A8P8F3"/>
<feature type="compositionally biased region" description="Polar residues" evidence="8">
    <location>
        <begin position="461"/>
        <end position="472"/>
    </location>
</feature>
<dbReference type="InterPro" id="IPR001650">
    <property type="entry name" value="Helicase_C-like"/>
</dbReference>
<dbReference type="InParanoid" id="A8P8F3"/>
<dbReference type="Gene3D" id="3.40.50.300">
    <property type="entry name" value="P-loop containing nucleotide triphosphate hydrolases"/>
    <property type="match status" value="2"/>
</dbReference>
<comment type="similarity">
    <text evidence="1">Belongs to the helicase family. RecQ subfamily.</text>
</comment>